<feature type="compositionally biased region" description="Pro residues" evidence="1">
    <location>
        <begin position="318"/>
        <end position="333"/>
    </location>
</feature>
<dbReference type="KEGG" id="bbes:BESB_066640"/>
<dbReference type="AlphaFoldDB" id="A0A2A9MED3"/>
<feature type="compositionally biased region" description="Low complexity" evidence="1">
    <location>
        <begin position="334"/>
        <end position="354"/>
    </location>
</feature>
<feature type="compositionally biased region" description="Basic residues" evidence="1">
    <location>
        <begin position="49"/>
        <end position="60"/>
    </location>
</feature>
<feature type="region of interest" description="Disordered" evidence="1">
    <location>
        <begin position="554"/>
        <end position="808"/>
    </location>
</feature>
<dbReference type="Proteomes" id="UP000224006">
    <property type="component" value="Chromosome VI"/>
</dbReference>
<feature type="compositionally biased region" description="Pro residues" evidence="1">
    <location>
        <begin position="255"/>
        <end position="264"/>
    </location>
</feature>
<evidence type="ECO:0000256" key="1">
    <source>
        <dbReference type="SAM" id="MobiDB-lite"/>
    </source>
</evidence>
<feature type="compositionally biased region" description="Low complexity" evidence="1">
    <location>
        <begin position="241"/>
        <end position="253"/>
    </location>
</feature>
<feature type="compositionally biased region" description="Low complexity" evidence="1">
    <location>
        <begin position="648"/>
        <end position="704"/>
    </location>
</feature>
<gene>
    <name evidence="2" type="ORF">BESB_066640</name>
</gene>
<proteinExistence type="predicted"/>
<organism evidence="2 3">
    <name type="scientific">Besnoitia besnoiti</name>
    <name type="common">Apicomplexan protozoan</name>
    <dbReference type="NCBI Taxonomy" id="94643"/>
    <lineage>
        <taxon>Eukaryota</taxon>
        <taxon>Sar</taxon>
        <taxon>Alveolata</taxon>
        <taxon>Apicomplexa</taxon>
        <taxon>Conoidasida</taxon>
        <taxon>Coccidia</taxon>
        <taxon>Eucoccidiorida</taxon>
        <taxon>Eimeriorina</taxon>
        <taxon>Sarcocystidae</taxon>
        <taxon>Besnoitia</taxon>
    </lineage>
</organism>
<feature type="compositionally biased region" description="Basic and acidic residues" evidence="1">
    <location>
        <begin position="29"/>
        <end position="48"/>
    </location>
</feature>
<feature type="compositionally biased region" description="Basic residues" evidence="1">
    <location>
        <begin position="164"/>
        <end position="192"/>
    </location>
</feature>
<feature type="compositionally biased region" description="Basic and acidic residues" evidence="1">
    <location>
        <begin position="219"/>
        <end position="228"/>
    </location>
</feature>
<sequence>MTALARGEVKATPANGQHQKAMKRKGKRRQTEEDSRECDGGHKLEAKKRPTKSVKKRRQGRSAAAEKASSAGASRSACAGAGSRSREASSQRLTRDKAKTRDIMAQRKRDRGEKKLKKGVKASPSALRAPAGKKGKKPRQPAASSGAEAVVGVQQAFSSALAALKKRGRKHKGAREKVIALRRRKRDLKKGAARSGLATAAEKSGKTRRCGRKKPGRKPKLERPETLKGKHRGRAEMGATLSSLSSSSSSSASPLPVPRHPFPRVPTTCPGVPKRSKKASHDDRGRDAQGHIARPPLSPLDALRPDLPAQQLRRVASPPFPPCDSPLLSPPLASPSRAPSPLGSPSSFLGFLTSLKKRQQPPQQRVKRGYVRRSLSAAFSARVHEQDGSSRRLAELVARNSPAGAPDEARTQGDEQVRTASAEGDGKRHARPSESGSAPATPPPSGEFSKVTGAEAVHEAREGKRKREVEERDDGGGGGGKKQRAQTAGRLGSEGDESEGASARAQEETESRVERARKENLALWKQGQAVLAKTKPSPLFSALPSYRLLWSSAAGGRQGQQREAMKGVTSQSATEGVKREGEKEAVKPSGGSSGGNAKEGREKPRARRLSDAQADKCGDAAVERRGSAADAQDSVASRRPLRQCRVLAACSSSASSSSSSGSSSSASSSSSLAAASARGPASPPASAASPSPSARSGESSSVSRGHPRRSARLNPGATSSAPPCGAADADEKPSKPPAAPPEGGGKPRASPSGAPVAEFYSGPLQPACAASKSSSDLPVSSVSSPASPASTASSTLSLDAAAAPPSRPSSNFRYCAPYIRSLARRAGWERVPPSLLLLFVEDVGASLSSGLWRRRRMRGAGRGDAAGGDAAGGDAAGGDAAGGEGVASDGRGGGFAAFGKRRTEKRRLGEVERLLQVQNEWARAKAVSLWRRARSQGAVEGESFKDIRTRLRGQFVRRAGWMAAAYEES</sequence>
<feature type="compositionally biased region" description="Low complexity" evidence="1">
    <location>
        <begin position="61"/>
        <end position="83"/>
    </location>
</feature>
<feature type="compositionally biased region" description="Basic and acidic residues" evidence="1">
    <location>
        <begin position="84"/>
        <end position="113"/>
    </location>
</feature>
<dbReference type="EMBL" id="NWUJ01000006">
    <property type="protein sequence ID" value="PFH34631.1"/>
    <property type="molecule type" value="Genomic_DNA"/>
</dbReference>
<evidence type="ECO:0000313" key="3">
    <source>
        <dbReference type="Proteomes" id="UP000224006"/>
    </source>
</evidence>
<feature type="compositionally biased region" description="Basic and acidic residues" evidence="1">
    <location>
        <begin position="382"/>
        <end position="394"/>
    </location>
</feature>
<feature type="compositionally biased region" description="Basic and acidic residues" evidence="1">
    <location>
        <begin position="456"/>
        <end position="470"/>
    </location>
</feature>
<feature type="compositionally biased region" description="Basic and acidic residues" evidence="1">
    <location>
        <begin position="576"/>
        <end position="586"/>
    </location>
</feature>
<dbReference type="VEuPathDB" id="ToxoDB:BESB_066640"/>
<dbReference type="GeneID" id="40311590"/>
<keyword evidence="3" id="KW-1185">Reference proteome</keyword>
<feature type="compositionally biased region" description="Basic and acidic residues" evidence="1">
    <location>
        <begin position="598"/>
        <end position="627"/>
    </location>
</feature>
<feature type="compositionally biased region" description="Basic and acidic residues" evidence="1">
    <location>
        <begin position="407"/>
        <end position="417"/>
    </location>
</feature>
<protein>
    <submittedName>
        <fullName evidence="2">Uncharacterized protein</fullName>
    </submittedName>
</protein>
<dbReference type="OrthoDB" id="334017at2759"/>
<feature type="region of interest" description="Disordered" evidence="1">
    <location>
        <begin position="164"/>
        <end position="516"/>
    </location>
</feature>
<accession>A0A2A9MED3</accession>
<feature type="region of interest" description="Disordered" evidence="1">
    <location>
        <begin position="860"/>
        <end position="886"/>
    </location>
</feature>
<evidence type="ECO:0000313" key="2">
    <source>
        <dbReference type="EMBL" id="PFH34631.1"/>
    </source>
</evidence>
<feature type="compositionally biased region" description="Basic residues" evidence="1">
    <location>
        <begin position="355"/>
        <end position="371"/>
    </location>
</feature>
<name>A0A2A9MED3_BESBE</name>
<dbReference type="RefSeq" id="XP_029218640.1">
    <property type="nucleotide sequence ID" value="XM_029365057.1"/>
</dbReference>
<feature type="region of interest" description="Disordered" evidence="1">
    <location>
        <begin position="1"/>
        <end position="148"/>
    </location>
</feature>
<feature type="compositionally biased region" description="Basic residues" evidence="1">
    <location>
        <begin position="206"/>
        <end position="218"/>
    </location>
</feature>
<reference evidence="2 3" key="1">
    <citation type="submission" date="2017-09" db="EMBL/GenBank/DDBJ databases">
        <title>Genome sequencing of Besnoitia besnoiti strain Bb-Ger1.</title>
        <authorList>
            <person name="Schares G."/>
            <person name="Venepally P."/>
            <person name="Lorenzi H.A."/>
        </authorList>
    </citation>
    <scope>NUCLEOTIDE SEQUENCE [LARGE SCALE GENOMIC DNA]</scope>
    <source>
        <strain evidence="2 3">Bb-Ger1</strain>
    </source>
</reference>
<comment type="caution">
    <text evidence="2">The sequence shown here is derived from an EMBL/GenBank/DDBJ whole genome shotgun (WGS) entry which is preliminary data.</text>
</comment>
<feature type="compositionally biased region" description="Basic and acidic residues" evidence="1">
    <location>
        <begin position="505"/>
        <end position="516"/>
    </location>
</feature>
<feature type="compositionally biased region" description="Low complexity" evidence="1">
    <location>
        <begin position="769"/>
        <end position="808"/>
    </location>
</feature>
<feature type="compositionally biased region" description="Basic and acidic residues" evidence="1">
    <location>
        <begin position="279"/>
        <end position="289"/>
    </location>
</feature>